<organism evidence="1 2">
    <name type="scientific">Cyclostephanos tholiformis</name>
    <dbReference type="NCBI Taxonomy" id="382380"/>
    <lineage>
        <taxon>Eukaryota</taxon>
        <taxon>Sar</taxon>
        <taxon>Stramenopiles</taxon>
        <taxon>Ochrophyta</taxon>
        <taxon>Bacillariophyta</taxon>
        <taxon>Coscinodiscophyceae</taxon>
        <taxon>Thalassiosirophycidae</taxon>
        <taxon>Stephanodiscales</taxon>
        <taxon>Stephanodiscaceae</taxon>
        <taxon>Cyclostephanos</taxon>
    </lineage>
</organism>
<dbReference type="AlphaFoldDB" id="A0ABD3RZ03"/>
<sequence length="150" mass="17322">MYTDHAKDLIEASDKYGLTNLKIEAESWYVKQIKFLAYDVVEVLAYADKMNFFLLKEAAIDFIVAHVDEVRSSGTLEDIPESKNIMHEILYSVATMNNKGRKRKHYDEDDLDILSMSDLRAELVWKDKDIDGSRAFLIARLRNVKKKTTG</sequence>
<evidence type="ECO:0000313" key="2">
    <source>
        <dbReference type="Proteomes" id="UP001530377"/>
    </source>
</evidence>
<gene>
    <name evidence="1" type="ORF">ACHAXA_001444</name>
</gene>
<name>A0ABD3RZ03_9STRA</name>
<evidence type="ECO:0008006" key="3">
    <source>
        <dbReference type="Google" id="ProtNLM"/>
    </source>
</evidence>
<comment type="caution">
    <text evidence="1">The sequence shown here is derived from an EMBL/GenBank/DDBJ whole genome shotgun (WGS) entry which is preliminary data.</text>
</comment>
<proteinExistence type="predicted"/>
<accession>A0ABD3RZ03</accession>
<reference evidence="1 2" key="1">
    <citation type="submission" date="2024-10" db="EMBL/GenBank/DDBJ databases">
        <title>Updated reference genomes for cyclostephanoid diatoms.</title>
        <authorList>
            <person name="Roberts W.R."/>
            <person name="Alverson A.J."/>
        </authorList>
    </citation>
    <scope>NUCLEOTIDE SEQUENCE [LARGE SCALE GENOMIC DNA]</scope>
    <source>
        <strain evidence="1 2">AJA228-03</strain>
    </source>
</reference>
<dbReference type="Gene3D" id="3.30.710.10">
    <property type="entry name" value="Potassium Channel Kv1.1, Chain A"/>
    <property type="match status" value="1"/>
</dbReference>
<evidence type="ECO:0000313" key="1">
    <source>
        <dbReference type="EMBL" id="KAL3817437.1"/>
    </source>
</evidence>
<keyword evidence="2" id="KW-1185">Reference proteome</keyword>
<protein>
    <recommendedName>
        <fullName evidence="3">Phage protein</fullName>
    </recommendedName>
</protein>
<dbReference type="CDD" id="cd14733">
    <property type="entry name" value="BACK"/>
    <property type="match status" value="1"/>
</dbReference>
<dbReference type="InterPro" id="IPR011333">
    <property type="entry name" value="SKP1/BTB/POZ_sf"/>
</dbReference>
<dbReference type="EMBL" id="JALLPB020000104">
    <property type="protein sequence ID" value="KAL3817437.1"/>
    <property type="molecule type" value="Genomic_DNA"/>
</dbReference>
<dbReference type="Proteomes" id="UP001530377">
    <property type="component" value="Unassembled WGS sequence"/>
</dbReference>